<proteinExistence type="inferred from homology"/>
<dbReference type="GO" id="GO:0009982">
    <property type="term" value="F:pseudouridine synthase activity"/>
    <property type="evidence" value="ECO:0007669"/>
    <property type="project" value="UniProtKB-ARBA"/>
</dbReference>
<reference evidence="7 8" key="1">
    <citation type="submission" date="2024-10" db="EMBL/GenBank/DDBJ databases">
        <authorList>
            <person name="Kim D."/>
        </authorList>
    </citation>
    <scope>NUCLEOTIDE SEQUENCE [LARGE SCALE GENOMIC DNA]</scope>
    <source>
        <strain evidence="7">BH-2024</strain>
    </source>
</reference>
<name>A0ABD2J0J1_9BILA</name>
<feature type="compositionally biased region" description="Basic and acidic residues" evidence="5">
    <location>
        <begin position="77"/>
        <end position="86"/>
    </location>
</feature>
<dbReference type="SUPFAM" id="SSF55120">
    <property type="entry name" value="Pseudouridine synthase"/>
    <property type="match status" value="1"/>
</dbReference>
<dbReference type="InterPro" id="IPR001656">
    <property type="entry name" value="PsdUridine_synth_TruD"/>
</dbReference>
<dbReference type="GO" id="GO:0008033">
    <property type="term" value="P:tRNA processing"/>
    <property type="evidence" value="ECO:0007669"/>
    <property type="project" value="UniProtKB-KW"/>
</dbReference>
<keyword evidence="3" id="KW-0413">Isomerase</keyword>
<dbReference type="InterPro" id="IPR020119">
    <property type="entry name" value="PsdUridine_synth_TruD_CS"/>
</dbReference>
<comment type="caution">
    <text evidence="7">The sequence shown here is derived from an EMBL/GenBank/DDBJ whole genome shotgun (WGS) entry which is preliminary data.</text>
</comment>
<evidence type="ECO:0000259" key="6">
    <source>
        <dbReference type="PROSITE" id="PS50984"/>
    </source>
</evidence>
<evidence type="ECO:0000313" key="7">
    <source>
        <dbReference type="EMBL" id="KAL3081998.1"/>
    </source>
</evidence>
<feature type="compositionally biased region" description="Basic and acidic residues" evidence="5">
    <location>
        <begin position="597"/>
        <end position="613"/>
    </location>
</feature>
<feature type="region of interest" description="Disordered" evidence="5">
    <location>
        <begin position="66"/>
        <end position="88"/>
    </location>
</feature>
<dbReference type="InterPro" id="IPR011760">
    <property type="entry name" value="PsdUridine_synth_TruD_insert"/>
</dbReference>
<dbReference type="InterPro" id="IPR042214">
    <property type="entry name" value="TruD_catalytic"/>
</dbReference>
<evidence type="ECO:0000256" key="2">
    <source>
        <dbReference type="ARBA" id="ARBA00022694"/>
    </source>
</evidence>
<evidence type="ECO:0000256" key="5">
    <source>
        <dbReference type="SAM" id="MobiDB-lite"/>
    </source>
</evidence>
<evidence type="ECO:0000256" key="4">
    <source>
        <dbReference type="ARBA" id="ARBA00036943"/>
    </source>
</evidence>
<dbReference type="EMBL" id="JBICBT010001125">
    <property type="protein sequence ID" value="KAL3081998.1"/>
    <property type="molecule type" value="Genomic_DNA"/>
</dbReference>
<dbReference type="Proteomes" id="UP001620626">
    <property type="component" value="Unassembled WGS sequence"/>
</dbReference>
<gene>
    <name evidence="7" type="ORF">niasHT_032680</name>
</gene>
<dbReference type="InterPro" id="IPR020103">
    <property type="entry name" value="PsdUridine_synth_cat_dom_sf"/>
</dbReference>
<feature type="region of interest" description="Disordered" evidence="5">
    <location>
        <begin position="571"/>
        <end position="613"/>
    </location>
</feature>
<sequence length="613" mass="68355">MFGLTEFASNSSAFDDGEIRCVLKRLYSDFIVIEIPSDGHVLKPNSAAQAPQNGAAGTECEKCQESATTTTTVPPADDCKAEKPTRLTDQQFDQMQRVADGTDEEGKMDIDLKDWSKEERKNLYQFIRANFDASALDTECVDGQLTVRRMGTNGRSSTKRWSQWPKGRGDFVHFTMVKRNMDSQAAVHLIARNGRLKPSMLALSGTKDRRAVTAQRVSAFRVEPGRLESAARSLRGIWLRDFCYASAPLRLGDACGNRFNVILRDVDASSIDVAKLGARIAQWTRNGFLNYFGTQRFGTCGVDTAHIGRLLLSEQWEAATAALLAPRAEANGSLNACLRCYAGSSANASTALRMLERSNASAGATVERALLSALAKCPAGHKAAILALHRDMRTMYIHAYQSLVFNSIVSRRKKTFGLAVLDGDLGTDGEVLEQGSAIERVCLPLPSLEGTKMPKNDVAQWYSEIAAQDGIQCAQFAKLERQFALGSCYRPFLVRPANVHWELLHYARDTEELQHCEFIPSFEQEGHAKEEEEDSKRRRALKICFDLPSGAYATVALRELMRTDFGKKAQKQLEEEMMRKRRRRTTDEEAAEEEEKGGEKEQKKEEKTEMCQN</sequence>
<feature type="domain" description="TRUD" evidence="6">
    <location>
        <begin position="287"/>
        <end position="495"/>
    </location>
</feature>
<dbReference type="NCBIfam" id="TIGR00094">
    <property type="entry name" value="tRNA_TruD_broad"/>
    <property type="match status" value="1"/>
</dbReference>
<organism evidence="7 8">
    <name type="scientific">Heterodera trifolii</name>
    <dbReference type="NCBI Taxonomy" id="157864"/>
    <lineage>
        <taxon>Eukaryota</taxon>
        <taxon>Metazoa</taxon>
        <taxon>Ecdysozoa</taxon>
        <taxon>Nematoda</taxon>
        <taxon>Chromadorea</taxon>
        <taxon>Rhabditida</taxon>
        <taxon>Tylenchina</taxon>
        <taxon>Tylenchomorpha</taxon>
        <taxon>Tylenchoidea</taxon>
        <taxon>Heteroderidae</taxon>
        <taxon>Heteroderinae</taxon>
        <taxon>Heterodera</taxon>
    </lineage>
</organism>
<keyword evidence="8" id="KW-1185">Reference proteome</keyword>
<comment type="similarity">
    <text evidence="1">Belongs to the pseudouridine synthase TruD family.</text>
</comment>
<dbReference type="GO" id="GO:0001522">
    <property type="term" value="P:pseudouridine synthesis"/>
    <property type="evidence" value="ECO:0007669"/>
    <property type="project" value="UniProtKB-ARBA"/>
</dbReference>
<accession>A0ABD2J0J1</accession>
<evidence type="ECO:0000256" key="3">
    <source>
        <dbReference type="ARBA" id="ARBA00023235"/>
    </source>
</evidence>
<keyword evidence="2" id="KW-0819">tRNA processing</keyword>
<dbReference type="CDD" id="cd02576">
    <property type="entry name" value="PseudoU_synth_ScPUS7"/>
    <property type="match status" value="1"/>
</dbReference>
<dbReference type="AlphaFoldDB" id="A0ABD2J0J1"/>
<dbReference type="Pfam" id="PF01142">
    <property type="entry name" value="TruD"/>
    <property type="match status" value="1"/>
</dbReference>
<dbReference type="PROSITE" id="PS50984">
    <property type="entry name" value="TRUD"/>
    <property type="match status" value="1"/>
</dbReference>
<dbReference type="PROSITE" id="PS01268">
    <property type="entry name" value="UPF0024"/>
    <property type="match status" value="1"/>
</dbReference>
<dbReference type="PANTHER" id="PTHR13326:SF31">
    <property type="entry name" value="PSEUDOURIDYLATE SYNTHASE 7 HOMOLOG"/>
    <property type="match status" value="1"/>
</dbReference>
<dbReference type="Gene3D" id="3.30.2350.20">
    <property type="entry name" value="TruD, catalytic domain"/>
    <property type="match status" value="2"/>
</dbReference>
<dbReference type="PANTHER" id="PTHR13326">
    <property type="entry name" value="TRNA PSEUDOURIDINE SYNTHASE D"/>
    <property type="match status" value="1"/>
</dbReference>
<protein>
    <recommendedName>
        <fullName evidence="6">TRUD domain-containing protein</fullName>
    </recommendedName>
</protein>
<evidence type="ECO:0000256" key="1">
    <source>
        <dbReference type="ARBA" id="ARBA00007953"/>
    </source>
</evidence>
<dbReference type="PIRSF" id="PIRSF037016">
    <property type="entry name" value="Pseudouridin_synth_euk_prd"/>
    <property type="match status" value="1"/>
</dbReference>
<comment type="catalytic activity">
    <reaction evidence="4">
        <text>a uridine in tRNA = a pseudouridine in tRNA</text>
        <dbReference type="Rhea" id="RHEA:54572"/>
        <dbReference type="Rhea" id="RHEA-COMP:13339"/>
        <dbReference type="Rhea" id="RHEA-COMP:13934"/>
        <dbReference type="ChEBI" id="CHEBI:65314"/>
        <dbReference type="ChEBI" id="CHEBI:65315"/>
    </reaction>
</comment>
<evidence type="ECO:0000313" key="8">
    <source>
        <dbReference type="Proteomes" id="UP001620626"/>
    </source>
</evidence>